<dbReference type="PANTHER" id="PTHR46438">
    <property type="entry name" value="ALPHA/BETA-HYDROLASES SUPERFAMILY PROTEIN"/>
    <property type="match status" value="1"/>
</dbReference>
<evidence type="ECO:0008006" key="7">
    <source>
        <dbReference type="Google" id="ProtNLM"/>
    </source>
</evidence>
<feature type="domain" description="AB hydrolase-1" evidence="3">
    <location>
        <begin position="69"/>
        <end position="307"/>
    </location>
</feature>
<proteinExistence type="predicted"/>
<keyword evidence="2" id="KW-1133">Transmembrane helix</keyword>
<gene>
    <name evidence="5" type="ORF">KTT_40110</name>
</gene>
<evidence type="ECO:0000259" key="4">
    <source>
        <dbReference type="Pfam" id="PF18930"/>
    </source>
</evidence>
<keyword evidence="2" id="KW-0472">Membrane</keyword>
<evidence type="ECO:0000256" key="2">
    <source>
        <dbReference type="SAM" id="Phobius"/>
    </source>
</evidence>
<evidence type="ECO:0000256" key="1">
    <source>
        <dbReference type="SAM" id="MobiDB-lite"/>
    </source>
</evidence>
<dbReference type="SUPFAM" id="SSF53474">
    <property type="entry name" value="alpha/beta-Hydrolases"/>
    <property type="match status" value="1"/>
</dbReference>
<feature type="domain" description="DUF5679" evidence="4">
    <location>
        <begin position="431"/>
        <end position="470"/>
    </location>
</feature>
<dbReference type="EMBL" id="BIFR01000001">
    <property type="protein sequence ID" value="GCE14152.1"/>
    <property type="molecule type" value="Genomic_DNA"/>
</dbReference>
<evidence type="ECO:0000313" key="5">
    <source>
        <dbReference type="EMBL" id="GCE14152.1"/>
    </source>
</evidence>
<feature type="region of interest" description="Disordered" evidence="1">
    <location>
        <begin position="381"/>
        <end position="420"/>
    </location>
</feature>
<feature type="transmembrane region" description="Helical" evidence="2">
    <location>
        <begin position="185"/>
        <end position="203"/>
    </location>
</feature>
<accession>A0A402A4X5</accession>
<reference evidence="6" key="1">
    <citation type="submission" date="2018-12" db="EMBL/GenBank/DDBJ databases">
        <title>Tengunoibacter tsumagoiensis gen. nov., sp. nov., Dictyobacter kobayashii sp. nov., D. alpinus sp. nov., and D. joshuensis sp. nov. and description of Dictyobacteraceae fam. nov. within the order Ktedonobacterales isolated from Tengu-no-mugimeshi.</title>
        <authorList>
            <person name="Wang C.M."/>
            <person name="Zheng Y."/>
            <person name="Sakai Y."/>
            <person name="Toyoda A."/>
            <person name="Minakuchi Y."/>
            <person name="Abe K."/>
            <person name="Yokota A."/>
            <person name="Yabe S."/>
        </authorList>
    </citation>
    <scope>NUCLEOTIDE SEQUENCE [LARGE SCALE GENOMIC DNA]</scope>
    <source>
        <strain evidence="6">Uno3</strain>
    </source>
</reference>
<dbReference type="Gene3D" id="3.40.50.1820">
    <property type="entry name" value="alpha/beta hydrolase"/>
    <property type="match status" value="1"/>
</dbReference>
<sequence length="473" mass="53020">MERLQKFLRIGMLGGSMGVVGLGGALMLRYLLHRPQPLTSMLEGDASTYTWKYGQIFYKRAGNAELPPLVLLHTPEIGGSSYEMRYLIKELAHAYQVYALDLPGFGLSDRPALEYTAETYITVIRDFLCDVVQRPAVLLASGLSCKYSIAIASREPLLCTRLIFLSPQDLFLKNTGAAWLANGRMFPALAFFIYALLTPAWILRPLLTWQQRRSGRPITHSEFRYLSAAAHQYGAQHAAIALLTGKLQISITRQLESLQQPVFLIEGGRASHAELAELLHKTPQAQVAVISEAGLRVQEEAPERVSALVLAWEPQSAIAAGNRQREEREEVATLPSIERSTDKLLREVIEQLERERAEHSLEPVVEQPVVEKERYLVEYHTEPVRSGENQSKQDGEPLQNVSPQSSLEREEIHEPTNGDLNVQEIPAVEAYCVKCRQKREMTHAHKTVTKNGRSAMEGICPICATRLFRFIAG</sequence>
<keyword evidence="2" id="KW-0812">Transmembrane</keyword>
<dbReference type="InterPro" id="IPR029058">
    <property type="entry name" value="AB_hydrolase_fold"/>
</dbReference>
<evidence type="ECO:0000259" key="3">
    <source>
        <dbReference type="Pfam" id="PF12697"/>
    </source>
</evidence>
<protein>
    <recommendedName>
        <fullName evidence="7">AB hydrolase-1 domain-containing protein</fullName>
    </recommendedName>
</protein>
<name>A0A402A4X5_9CHLR</name>
<feature type="compositionally biased region" description="Basic and acidic residues" evidence="1">
    <location>
        <begin position="407"/>
        <end position="416"/>
    </location>
</feature>
<dbReference type="PANTHER" id="PTHR46438:SF2">
    <property type="entry name" value="ALPHA_BETA-HYDROLASES SUPERFAMILY PROTEIN"/>
    <property type="match status" value="1"/>
</dbReference>
<dbReference type="RefSeq" id="WP_161975625.1">
    <property type="nucleotide sequence ID" value="NZ_BIFR01000001.1"/>
</dbReference>
<organism evidence="5 6">
    <name type="scientific">Tengunoibacter tsumagoiensis</name>
    <dbReference type="NCBI Taxonomy" id="2014871"/>
    <lineage>
        <taxon>Bacteria</taxon>
        <taxon>Bacillati</taxon>
        <taxon>Chloroflexota</taxon>
        <taxon>Ktedonobacteria</taxon>
        <taxon>Ktedonobacterales</taxon>
        <taxon>Dictyobacteraceae</taxon>
        <taxon>Tengunoibacter</taxon>
    </lineage>
</organism>
<dbReference type="InterPro" id="IPR044044">
    <property type="entry name" value="DUF5679"/>
</dbReference>
<dbReference type="Proteomes" id="UP000287352">
    <property type="component" value="Unassembled WGS sequence"/>
</dbReference>
<dbReference type="Pfam" id="PF12697">
    <property type="entry name" value="Abhydrolase_6"/>
    <property type="match status" value="1"/>
</dbReference>
<dbReference type="Pfam" id="PF18930">
    <property type="entry name" value="DUF5679"/>
    <property type="match status" value="1"/>
</dbReference>
<dbReference type="AlphaFoldDB" id="A0A402A4X5"/>
<dbReference type="InterPro" id="IPR000073">
    <property type="entry name" value="AB_hydrolase_1"/>
</dbReference>
<feature type="transmembrane region" description="Helical" evidence="2">
    <location>
        <begin position="12"/>
        <end position="32"/>
    </location>
</feature>
<evidence type="ECO:0000313" key="6">
    <source>
        <dbReference type="Proteomes" id="UP000287352"/>
    </source>
</evidence>
<feature type="compositionally biased region" description="Basic and acidic residues" evidence="1">
    <location>
        <begin position="381"/>
        <end position="395"/>
    </location>
</feature>
<keyword evidence="6" id="KW-1185">Reference proteome</keyword>
<comment type="caution">
    <text evidence="5">The sequence shown here is derived from an EMBL/GenBank/DDBJ whole genome shotgun (WGS) entry which is preliminary data.</text>
</comment>